<gene>
    <name evidence="1" type="ORF">BCAL_0189</name>
</gene>
<dbReference type="EMBL" id="JGYS01000001">
    <property type="protein sequence ID" value="KFI56591.1"/>
    <property type="molecule type" value="Genomic_DNA"/>
</dbReference>
<evidence type="ECO:0000313" key="1">
    <source>
        <dbReference type="EMBL" id="KFI56591.1"/>
    </source>
</evidence>
<accession>A0A087ACU1</accession>
<comment type="caution">
    <text evidence="1">The sequence shown here is derived from an EMBL/GenBank/DDBJ whole genome shotgun (WGS) entry which is preliminary data.</text>
</comment>
<reference evidence="1 2" key="1">
    <citation type="submission" date="2014-03" db="EMBL/GenBank/DDBJ databases">
        <title>Genomics of Bifidobacteria.</title>
        <authorList>
            <person name="Ventura M."/>
            <person name="Milani C."/>
            <person name="Lugli G.A."/>
        </authorList>
    </citation>
    <scope>NUCLEOTIDE SEQUENCE [LARGE SCALE GENOMIC DNA]</scope>
    <source>
        <strain evidence="1 2">DSM 23973</strain>
    </source>
</reference>
<organism evidence="1 2">
    <name type="scientific">Bifidobacterium callitrichos DSM 23973</name>
    <dbReference type="NCBI Taxonomy" id="1437609"/>
    <lineage>
        <taxon>Bacteria</taxon>
        <taxon>Bacillati</taxon>
        <taxon>Actinomycetota</taxon>
        <taxon>Actinomycetes</taxon>
        <taxon>Bifidobacteriales</taxon>
        <taxon>Bifidobacteriaceae</taxon>
        <taxon>Bifidobacterium</taxon>
    </lineage>
</organism>
<dbReference type="RefSeq" id="WP_043167403.1">
    <property type="nucleotide sequence ID" value="NZ_JDUV01000027.1"/>
</dbReference>
<dbReference type="Proteomes" id="UP000029072">
    <property type="component" value="Unassembled WGS sequence"/>
</dbReference>
<dbReference type="AlphaFoldDB" id="A0A087ACU1"/>
<dbReference type="STRING" id="1437609.BCAL_0189"/>
<evidence type="ECO:0000313" key="2">
    <source>
        <dbReference type="Proteomes" id="UP000029072"/>
    </source>
</evidence>
<name>A0A087ACU1_9BIFI</name>
<proteinExistence type="predicted"/>
<protein>
    <submittedName>
        <fullName evidence="1">Uncharacterized protein</fullName>
    </submittedName>
</protein>
<sequence length="245" mass="25758">MTVTAELAVHAAAWPDGQRIIVPAPPAGYEDRYTITDPDGIPTVTPGGTLPDGWSILPASGVVKEPEGRVITVAAVKTIDRSILYAGNTTLPTPLSRNIAYMPAMDNAAGITVELNEDGSLKLSGKSTVIGSGPHYPINDGFLLPGETYTLSASGMPEGYKPSICTNDLATVIQDDTGTFTVPVEGYATPVELLIGSKWYPSLEDLPEATAASVKIQLERGSTASEWVKPIQPQGVASFRDAYVG</sequence>